<comment type="caution">
    <text evidence="4">The sequence shown here is derived from an EMBL/GenBank/DDBJ whole genome shotgun (WGS) entry which is preliminary data.</text>
</comment>
<organism evidence="4 5">
    <name type="scientific">Candidatus Kerfeldbacteria bacterium CG_4_10_14_0_8_um_filter_42_10</name>
    <dbReference type="NCBI Taxonomy" id="2014248"/>
    <lineage>
        <taxon>Bacteria</taxon>
        <taxon>Candidatus Kerfeldiibacteriota</taxon>
    </lineage>
</organism>
<keyword evidence="1" id="KW-0489">Methyltransferase</keyword>
<evidence type="ECO:0008006" key="6">
    <source>
        <dbReference type="Google" id="ProtNLM"/>
    </source>
</evidence>
<dbReference type="AlphaFoldDB" id="A0A2M7RJT4"/>
<dbReference type="SUPFAM" id="SSF53335">
    <property type="entry name" value="S-adenosyl-L-methionine-dependent methyltransferases"/>
    <property type="match status" value="1"/>
</dbReference>
<dbReference type="Proteomes" id="UP000230779">
    <property type="component" value="Unassembled WGS sequence"/>
</dbReference>
<dbReference type="InterPro" id="IPR026170">
    <property type="entry name" value="FAM173A/B"/>
</dbReference>
<evidence type="ECO:0000256" key="3">
    <source>
        <dbReference type="ARBA" id="ARBA00022691"/>
    </source>
</evidence>
<dbReference type="PANTHER" id="PTHR13610">
    <property type="entry name" value="METHYLTRANSFERASE DOMAIN-CONTAINING PROTEIN"/>
    <property type="match status" value="1"/>
</dbReference>
<dbReference type="Gene3D" id="3.40.50.150">
    <property type="entry name" value="Vaccinia Virus protein VP39"/>
    <property type="match status" value="1"/>
</dbReference>
<evidence type="ECO:0000313" key="5">
    <source>
        <dbReference type="Proteomes" id="UP000230779"/>
    </source>
</evidence>
<name>A0A2M7RJT4_9BACT</name>
<dbReference type="GO" id="GO:0032259">
    <property type="term" value="P:methylation"/>
    <property type="evidence" value="ECO:0007669"/>
    <property type="project" value="UniProtKB-KW"/>
</dbReference>
<reference evidence="4 5" key="1">
    <citation type="submission" date="2017-09" db="EMBL/GenBank/DDBJ databases">
        <title>Depth-based differentiation of microbial function through sediment-hosted aquifers and enrichment of novel symbionts in the deep terrestrial subsurface.</title>
        <authorList>
            <person name="Probst A.J."/>
            <person name="Ladd B."/>
            <person name="Jarett J.K."/>
            <person name="Geller-Mcgrath D.E."/>
            <person name="Sieber C.M."/>
            <person name="Emerson J.B."/>
            <person name="Anantharaman K."/>
            <person name="Thomas B.C."/>
            <person name="Malmstrom R."/>
            <person name="Stieglmeier M."/>
            <person name="Klingl A."/>
            <person name="Woyke T."/>
            <person name="Ryan C.M."/>
            <person name="Banfield J.F."/>
        </authorList>
    </citation>
    <scope>NUCLEOTIDE SEQUENCE [LARGE SCALE GENOMIC DNA]</scope>
    <source>
        <strain evidence="4">CG_4_10_14_0_8_um_filter_42_10</strain>
    </source>
</reference>
<evidence type="ECO:0000313" key="4">
    <source>
        <dbReference type="EMBL" id="PIY96787.1"/>
    </source>
</evidence>
<dbReference type="PANTHER" id="PTHR13610:SF11">
    <property type="entry name" value="METHYLTRANSFERASE DOMAIN-CONTAINING PROTEIN"/>
    <property type="match status" value="1"/>
</dbReference>
<evidence type="ECO:0000256" key="1">
    <source>
        <dbReference type="ARBA" id="ARBA00022603"/>
    </source>
</evidence>
<evidence type="ECO:0000256" key="2">
    <source>
        <dbReference type="ARBA" id="ARBA00022679"/>
    </source>
</evidence>
<sequence length="182" mass="21171">MSELFFHFGLLLLILLVFGTMALASYRAAPWVPARKKDLLRITELAGIKKDEVVYELGSGDGRVTLELAKRYDAQFIGYEISFIPYLVSRIRLFFLNNFFVHRLKGRVKILYKDFFRADFSQANVIVFFLTPYGLKKLESKFKKEMKKDSRIVSYVFPIKAFTPAVVSKPTETSNSIYCYRF</sequence>
<keyword evidence="2" id="KW-0808">Transferase</keyword>
<dbReference type="GO" id="GO:0016279">
    <property type="term" value="F:protein-lysine N-methyltransferase activity"/>
    <property type="evidence" value="ECO:0007669"/>
    <property type="project" value="InterPro"/>
</dbReference>
<dbReference type="InterPro" id="IPR029063">
    <property type="entry name" value="SAM-dependent_MTases_sf"/>
</dbReference>
<dbReference type="EMBL" id="PFMD01000028">
    <property type="protein sequence ID" value="PIY96787.1"/>
    <property type="molecule type" value="Genomic_DNA"/>
</dbReference>
<protein>
    <recommendedName>
        <fullName evidence="6">DOT1 domain-containing protein</fullName>
    </recommendedName>
</protein>
<keyword evidence="3" id="KW-0949">S-adenosyl-L-methionine</keyword>
<dbReference type="CDD" id="cd02440">
    <property type="entry name" value="AdoMet_MTases"/>
    <property type="match status" value="1"/>
</dbReference>
<accession>A0A2M7RJT4</accession>
<gene>
    <name evidence="4" type="ORF">COY66_03005</name>
</gene>
<proteinExistence type="predicted"/>